<dbReference type="PANTHER" id="PTHR42855">
    <property type="entry name" value="ABC TRANSPORTER ATP-BINDING SUBUNIT"/>
    <property type="match status" value="1"/>
</dbReference>
<keyword evidence="4 9" id="KW-0227">DNA damage</keyword>
<comment type="catalytic activity">
    <reaction evidence="9">
        <text>ATP + H2O = ADP + phosphate + H(+)</text>
        <dbReference type="Rhea" id="RHEA:13065"/>
        <dbReference type="ChEBI" id="CHEBI:15377"/>
        <dbReference type="ChEBI" id="CHEBI:15378"/>
        <dbReference type="ChEBI" id="CHEBI:30616"/>
        <dbReference type="ChEBI" id="CHEBI:43474"/>
        <dbReference type="ChEBI" id="CHEBI:456216"/>
    </reaction>
</comment>
<dbReference type="GO" id="GO:0005524">
    <property type="term" value="F:ATP binding"/>
    <property type="evidence" value="ECO:0007669"/>
    <property type="project" value="UniProtKB-KW"/>
</dbReference>
<dbReference type="Gene3D" id="1.10.287.380">
    <property type="entry name" value="Valyl-tRNA synthetase, C-terminal domain"/>
    <property type="match status" value="1"/>
</dbReference>
<evidence type="ECO:0000256" key="1">
    <source>
        <dbReference type="ARBA" id="ARBA00022490"/>
    </source>
</evidence>
<feature type="domain" description="ABC transporter" evidence="11">
    <location>
        <begin position="4"/>
        <end position="247"/>
    </location>
</feature>
<dbReference type="Pfam" id="PF00005">
    <property type="entry name" value="ABC_tran"/>
    <property type="match status" value="2"/>
</dbReference>
<keyword evidence="3 9" id="KW-0547">Nucleotide-binding</keyword>
<proteinExistence type="inferred from homology"/>
<dbReference type="PANTHER" id="PTHR42855:SF1">
    <property type="entry name" value="ABC TRANSPORTER DOMAIN-CONTAINING PROTEIN"/>
    <property type="match status" value="1"/>
</dbReference>
<keyword evidence="5 9" id="KW-0378">Hydrolase</keyword>
<dbReference type="InterPro" id="IPR043686">
    <property type="entry name" value="Uup"/>
</dbReference>
<dbReference type="InterPro" id="IPR003439">
    <property type="entry name" value="ABC_transporter-like_ATP-bd"/>
</dbReference>
<keyword evidence="13" id="KW-1185">Reference proteome</keyword>
<keyword evidence="9" id="KW-0175">Coiled coil</keyword>
<gene>
    <name evidence="9" type="primary">uup</name>
    <name evidence="12" type="ORF">ACFOOG_09625</name>
</gene>
<feature type="domain" description="ABC transporter" evidence="11">
    <location>
        <begin position="314"/>
        <end position="531"/>
    </location>
</feature>
<dbReference type="Proteomes" id="UP001595617">
    <property type="component" value="Unassembled WGS sequence"/>
</dbReference>
<feature type="coiled-coil region" evidence="9">
    <location>
        <begin position="590"/>
        <end position="624"/>
    </location>
</feature>
<dbReference type="EC" id="3.6.1.-" evidence="9"/>
<evidence type="ECO:0000313" key="12">
    <source>
        <dbReference type="EMBL" id="MFC3853088.1"/>
    </source>
</evidence>
<dbReference type="HAMAP" id="MF_00848">
    <property type="entry name" value="Uup"/>
    <property type="match status" value="1"/>
</dbReference>
<evidence type="ECO:0000313" key="13">
    <source>
        <dbReference type="Proteomes" id="UP001595617"/>
    </source>
</evidence>
<evidence type="ECO:0000256" key="4">
    <source>
        <dbReference type="ARBA" id="ARBA00022763"/>
    </source>
</evidence>
<evidence type="ECO:0000256" key="3">
    <source>
        <dbReference type="ARBA" id="ARBA00022741"/>
    </source>
</evidence>
<keyword evidence="1 9" id="KW-0963">Cytoplasm</keyword>
<dbReference type="InterPro" id="IPR017871">
    <property type="entry name" value="ABC_transporter-like_CS"/>
</dbReference>
<keyword evidence="2 9" id="KW-0677">Repeat</keyword>
<dbReference type="CDD" id="cd03221">
    <property type="entry name" value="ABCF_EF-3"/>
    <property type="match status" value="2"/>
</dbReference>
<keyword evidence="6 9" id="KW-0067">ATP-binding</keyword>
<keyword evidence="8 9" id="KW-0234">DNA repair</keyword>
<dbReference type="InterPro" id="IPR003593">
    <property type="entry name" value="AAA+_ATPase"/>
</dbReference>
<evidence type="ECO:0000256" key="5">
    <source>
        <dbReference type="ARBA" id="ARBA00022801"/>
    </source>
</evidence>
<evidence type="ECO:0000256" key="8">
    <source>
        <dbReference type="ARBA" id="ARBA00023204"/>
    </source>
</evidence>
<feature type="region of interest" description="Disordered" evidence="10">
    <location>
        <begin position="531"/>
        <end position="553"/>
    </location>
</feature>
<dbReference type="Pfam" id="PF16326">
    <property type="entry name" value="ABC_tran_CTD"/>
    <property type="match status" value="1"/>
</dbReference>
<dbReference type="SMART" id="SM00382">
    <property type="entry name" value="AAA"/>
    <property type="match status" value="2"/>
</dbReference>
<evidence type="ECO:0000256" key="10">
    <source>
        <dbReference type="SAM" id="MobiDB-lite"/>
    </source>
</evidence>
<dbReference type="InterPro" id="IPR051309">
    <property type="entry name" value="ABCF_ATPase"/>
</dbReference>
<protein>
    <recommendedName>
        <fullName evidence="9">ATP-binding protein Uup</fullName>
        <ecNumber evidence="9">3.6.1.-</ecNumber>
    </recommendedName>
</protein>
<dbReference type="InterPro" id="IPR032781">
    <property type="entry name" value="ABC_tran_Xtn"/>
</dbReference>
<organism evidence="12 13">
    <name type="scientific">Saccharospirillum mangrovi</name>
    <dbReference type="NCBI Taxonomy" id="2161747"/>
    <lineage>
        <taxon>Bacteria</taxon>
        <taxon>Pseudomonadati</taxon>
        <taxon>Pseudomonadota</taxon>
        <taxon>Gammaproteobacteria</taxon>
        <taxon>Oceanospirillales</taxon>
        <taxon>Saccharospirillaceae</taxon>
        <taxon>Saccharospirillum</taxon>
    </lineage>
</organism>
<comment type="similarity">
    <text evidence="9">Belongs to the ABC transporter superfamily. ABCF family. Uup subfamily.</text>
</comment>
<comment type="caution">
    <text evidence="12">The sequence shown here is derived from an EMBL/GenBank/DDBJ whole genome shotgun (WGS) entry which is preliminary data.</text>
</comment>
<accession>A0ABV7ZX13</accession>
<dbReference type="InterPro" id="IPR032524">
    <property type="entry name" value="ABC_tran_C"/>
</dbReference>
<dbReference type="EMBL" id="JBHRYR010000003">
    <property type="protein sequence ID" value="MFC3853088.1"/>
    <property type="molecule type" value="Genomic_DNA"/>
</dbReference>
<keyword evidence="7 9" id="KW-0238">DNA-binding</keyword>
<evidence type="ECO:0000256" key="7">
    <source>
        <dbReference type="ARBA" id="ARBA00023125"/>
    </source>
</evidence>
<sequence>MPSLVLQNLYHAYGAEPVINDLNWNQTDAEKICLVGRNGEGKSTLMRLLAGVEQADQGTVGWSDDVRVGYVPQALPLADQTKVRNFIMAGAGEAADYILRYEEHLMADPTHPEVARLQHWIEEQDAWSLMNRIETILQRFELDGQATMSQLSGGWRRKALVARALMTDPNVLLLDEPTNHLDIDSIRWLEQWLKDFRGLVLFISHDRGFINAVADVIMELDRSNLYRYPTPYATFLEKRDERLEIEAEQNALFDKRLAQEEVWIRQGIKARRTRNEGRVRRLEALRQERSQRRNVGGKADLQVQAAERSGKLVFELKDVTFHYPNQPIVDQLSTEVQRGETIALVGANGIGKTTLIKLLLGQLDPTSGDIKRGTNLAVAYFDQGRHQLDPEKTVMDTVSEGRDFIEINGKKVHCITYLERFLFSPKRSRSPVKSLSGGEANRLLLARLFSQPANLLVLDEPTNDLDIDTLELLEELIVDFSGTVILISHDRYFVDNVATKVWGMPGNGRVIPIVGGYEEWNEFWRRQNSALSRPKRTDTSPAKTTETVNRKPKKLSYKDQREFDQLPDKIAALEEHISEVQSVISQADFYTGAQEQVQSTLAQLAELEAQLEKLLERWVELEEQT</sequence>
<dbReference type="InterPro" id="IPR027417">
    <property type="entry name" value="P-loop_NTPase"/>
</dbReference>
<evidence type="ECO:0000256" key="9">
    <source>
        <dbReference type="HAMAP-Rule" id="MF_00848"/>
    </source>
</evidence>
<evidence type="ECO:0000259" key="11">
    <source>
        <dbReference type="PROSITE" id="PS50893"/>
    </source>
</evidence>
<comment type="function">
    <text evidence="9">Probably plays a role in ribosome assembly or function. May be involved in resolution of branched DNA intermediates that result from template switching in postreplication gaps. Binds DNA and has ATPase activity.</text>
</comment>
<evidence type="ECO:0000256" key="2">
    <source>
        <dbReference type="ARBA" id="ARBA00022737"/>
    </source>
</evidence>
<dbReference type="SUPFAM" id="SSF52540">
    <property type="entry name" value="P-loop containing nucleoside triphosphate hydrolases"/>
    <property type="match status" value="2"/>
</dbReference>
<dbReference type="Gene3D" id="3.40.50.300">
    <property type="entry name" value="P-loop containing nucleotide triphosphate hydrolases"/>
    <property type="match status" value="2"/>
</dbReference>
<dbReference type="PROSITE" id="PS00211">
    <property type="entry name" value="ABC_TRANSPORTER_1"/>
    <property type="match status" value="2"/>
</dbReference>
<evidence type="ECO:0000256" key="6">
    <source>
        <dbReference type="ARBA" id="ARBA00022840"/>
    </source>
</evidence>
<comment type="subcellular location">
    <subcellularLocation>
        <location evidence="9">Cytoplasm</location>
    </subcellularLocation>
    <text evidence="9">Associates with ribosomes.</text>
</comment>
<reference evidence="13" key="1">
    <citation type="journal article" date="2019" name="Int. J. Syst. Evol. Microbiol.">
        <title>The Global Catalogue of Microorganisms (GCM) 10K type strain sequencing project: providing services to taxonomists for standard genome sequencing and annotation.</title>
        <authorList>
            <consortium name="The Broad Institute Genomics Platform"/>
            <consortium name="The Broad Institute Genome Sequencing Center for Infectious Disease"/>
            <person name="Wu L."/>
            <person name="Ma J."/>
        </authorList>
    </citation>
    <scope>NUCLEOTIDE SEQUENCE [LARGE SCALE GENOMIC DNA]</scope>
    <source>
        <strain evidence="13">IBRC 10765</strain>
    </source>
</reference>
<dbReference type="RefSeq" id="WP_380695910.1">
    <property type="nucleotide sequence ID" value="NZ_JBHRYR010000003.1"/>
</dbReference>
<name>A0ABV7ZX13_9GAMM</name>
<dbReference type="PROSITE" id="PS50893">
    <property type="entry name" value="ABC_TRANSPORTER_2"/>
    <property type="match status" value="2"/>
</dbReference>
<feature type="binding site" evidence="9">
    <location>
        <begin position="36"/>
        <end position="43"/>
    </location>
    <ligand>
        <name>ATP</name>
        <dbReference type="ChEBI" id="CHEBI:30616"/>
        <label>1</label>
    </ligand>
</feature>
<dbReference type="Pfam" id="PF12848">
    <property type="entry name" value="ABC_tran_Xtn"/>
    <property type="match status" value="1"/>
</dbReference>
<dbReference type="InterPro" id="IPR037118">
    <property type="entry name" value="Val-tRNA_synth_C_sf"/>
</dbReference>
<feature type="binding site" evidence="9">
    <location>
        <begin position="346"/>
        <end position="353"/>
    </location>
    <ligand>
        <name>ATP</name>
        <dbReference type="ChEBI" id="CHEBI:30616"/>
        <label>2</label>
    </ligand>
</feature>